<dbReference type="SUPFAM" id="SSF81878">
    <property type="entry name" value="BRCA2 tower domain"/>
    <property type="match status" value="1"/>
</dbReference>
<dbReference type="InterPro" id="IPR002093">
    <property type="entry name" value="BRCA2_repeat"/>
</dbReference>
<evidence type="ECO:0000256" key="4">
    <source>
        <dbReference type="ARBA" id="ARBA00022692"/>
    </source>
</evidence>
<dbReference type="InterPro" id="IPR015187">
    <property type="entry name" value="BRCA2_OB_1"/>
</dbReference>
<dbReference type="SUPFAM" id="SSF50729">
    <property type="entry name" value="PH domain-like"/>
    <property type="match status" value="1"/>
</dbReference>
<dbReference type="SUPFAM" id="SSF81872">
    <property type="entry name" value="BRCA2 helical domain"/>
    <property type="match status" value="1"/>
</dbReference>
<organism evidence="14 15">
    <name type="scientific">Brassica rapa subsp. trilocularis</name>
    <dbReference type="NCBI Taxonomy" id="1813537"/>
    <lineage>
        <taxon>Eukaryota</taxon>
        <taxon>Viridiplantae</taxon>
        <taxon>Streptophyta</taxon>
        <taxon>Embryophyta</taxon>
        <taxon>Tracheophyta</taxon>
        <taxon>Spermatophyta</taxon>
        <taxon>Magnoliopsida</taxon>
        <taxon>eudicotyledons</taxon>
        <taxon>Gunneridae</taxon>
        <taxon>Pentapetalae</taxon>
        <taxon>rosids</taxon>
        <taxon>malvids</taxon>
        <taxon>Brassicales</taxon>
        <taxon>Brassicaceae</taxon>
        <taxon>Brassiceae</taxon>
        <taxon>Brassica</taxon>
    </lineage>
</organism>
<keyword evidence="3" id="KW-0963">Cytoplasm</keyword>
<keyword evidence="6" id="KW-0238">DNA-binding</keyword>
<dbReference type="Pfam" id="PF00137">
    <property type="entry name" value="ATP-synt_C"/>
    <property type="match status" value="1"/>
</dbReference>
<feature type="transmembrane region" description="Helical" evidence="10">
    <location>
        <begin position="1188"/>
        <end position="1213"/>
    </location>
</feature>
<evidence type="ECO:0000313" key="15">
    <source>
        <dbReference type="Proteomes" id="UP000823674"/>
    </source>
</evidence>
<keyword evidence="7 10" id="KW-0472">Membrane</keyword>
<dbReference type="PANTHER" id="PTHR11289">
    <property type="entry name" value="BREAST CANCER TYPE 2 SUSCEPTIBILITY PROTEIN BRCA2"/>
    <property type="match status" value="1"/>
</dbReference>
<evidence type="ECO:0008006" key="16">
    <source>
        <dbReference type="Google" id="ProtNLM"/>
    </source>
</evidence>
<gene>
    <name evidence="14" type="primary">A05p019060.1_BraROA</name>
    <name evidence="14" type="ORF">IGI04_018728</name>
</gene>
<evidence type="ECO:0000259" key="13">
    <source>
        <dbReference type="Pfam" id="PF09169"/>
    </source>
</evidence>
<evidence type="ECO:0000259" key="12">
    <source>
        <dbReference type="Pfam" id="PF09103"/>
    </source>
</evidence>
<keyword evidence="8" id="KW-0233">DNA recombination</keyword>
<evidence type="ECO:0000256" key="6">
    <source>
        <dbReference type="ARBA" id="ARBA00023125"/>
    </source>
</evidence>
<dbReference type="InterPro" id="IPR015252">
    <property type="entry name" value="BRCA2_hlx"/>
</dbReference>
<evidence type="ECO:0000259" key="11">
    <source>
        <dbReference type="Pfam" id="PF00137"/>
    </source>
</evidence>
<dbReference type="CDD" id="cd04493">
    <property type="entry name" value="BRCA2DBD_OB1"/>
    <property type="match status" value="1"/>
</dbReference>
<dbReference type="InterPro" id="IPR010334">
    <property type="entry name" value="Dcp1"/>
</dbReference>
<keyword evidence="5 10" id="KW-1133">Transmembrane helix</keyword>
<sequence>MSTWQLLPDSSGDGFRWDAAGRILQSGKSDSPPTTSPPLPSMADLLLRGCSKLIEPEESKPTMFTTALGKSVALKDSSLSRAKSILSDSDDVALSRESGFGVPNSCFQTASNKKVNVSSAGMARAKALLGLEEEDDFSVFKHVNHRLPSSHQQHGLRTPETFGAEHRSVTPGGHNVSGKRCEILSSSPKVPQTKFQTAGGRSLSVSVEALNRARSLLGDPELGPFFDDVDHFVTPQKDKWIGGDIAHESNKHTSNSFISPLQSSSKQFRSVKLEDVASGVNLIKKFDAAVDETHGNTPLASDKAVTNTMGTGFIPRSSQFGRQAHQPLVDITNRNDIAHANSNNRQESSQKKRLGKTVSVPPFKRPRTSSFKTPLMKNDQHPSNGFSVVSCDTQYSNRVLSTRTEERSQRIYIKDYFGMRPRATTKMAVPEHVRRIKSSNADKYAFGDVSSSSVVGAETFHQMLAESGASLQCASREWVTNHYRWIVWKLACYETYYPAKCRGNFLTITNVLQELRYRYEREVNHGHCSAIMRILSGDAPASSMMVLCISAINPETRETHGSDSGNNVKIELTDGWYSINAALDVMLRKQLNAGKLFIGQKLRILGAGLSGWSTPTSPLEAAISNTIYLLLHINGTYRAHWADRLGFCKEVGVPLALNCIKCNGGPVPKMLAGITRIYPILYKEKLGEKKSVVRSERMEWRMIELHNQRQVSIISCREQLLVTRSDLIEGLICEYQGGINGVDSQNDTDSKGAKLFKLLESAAEPDFLMADMSMEELNCFNRYKEKFEAAMEKKMEKSVAKALEDAGLGERDVTPFMRIRLVGLTSLSYDGHPNPKEAILTIWNPTETQRTELTEGKIYAMKGLVPMNIDSETLYLHAKGSSSRLQPLSPKASERFQPFFNPRKSMSLLDLGEIPLGSEFDMAAYVVYVGNAYTDVDQKKQWVFVTDGSLQYSDSGKIANRLLAISFRTSSMDDLHSPLISHNLVGSVVGFCNLIKRAKDVENDMWVCEAMENSDYFLNADAACPSHLKTSSGHIQIWANLSFSKSIIDQLRQRALLIVVPVLGNLLKDNIVRKVSCVCHLNFESLLGSPADRSFHEEILITAAHATFYEFNTEISQWSRKDVEGSLFVVKSNGITQRQVLLSIYSMAMPISLPVSLWSPCVLAGLSAGMAIGIVGDAGISECTTTKALCGMILILIFAKALSLYGLIVGIILSSRAGQARVERTLKQTAIPAIMMSPTTHAVMAKNGMEVGTTTRSIWKNQYYGSD</sequence>
<dbReference type="Gene3D" id="1.20.120.610">
    <property type="entry name" value="lithium bound rotor ring of v- atpase"/>
    <property type="match status" value="1"/>
</dbReference>
<feature type="region of interest" description="Disordered" evidence="9">
    <location>
        <begin position="340"/>
        <end position="384"/>
    </location>
</feature>
<feature type="region of interest" description="Disordered" evidence="9">
    <location>
        <begin position="21"/>
        <end position="40"/>
    </location>
</feature>
<evidence type="ECO:0000256" key="9">
    <source>
        <dbReference type="SAM" id="MobiDB-lite"/>
    </source>
</evidence>
<dbReference type="InterPro" id="IPR002379">
    <property type="entry name" value="ATPase_proteolipid_c-like_dom"/>
</dbReference>
<evidence type="ECO:0000256" key="5">
    <source>
        <dbReference type="ARBA" id="ARBA00022989"/>
    </source>
</evidence>
<dbReference type="Pfam" id="PF09169">
    <property type="entry name" value="BRCA-2_helical"/>
    <property type="match status" value="1"/>
</dbReference>
<evidence type="ECO:0000256" key="7">
    <source>
        <dbReference type="ARBA" id="ARBA00023136"/>
    </source>
</evidence>
<dbReference type="SUPFAM" id="SSF50249">
    <property type="entry name" value="Nucleic acid-binding proteins"/>
    <property type="match status" value="3"/>
</dbReference>
<evidence type="ECO:0000256" key="10">
    <source>
        <dbReference type="SAM" id="Phobius"/>
    </source>
</evidence>
<feature type="domain" description="BRCA2 OB1" evidence="12">
    <location>
        <begin position="529"/>
        <end position="649"/>
    </location>
</feature>
<comment type="subcellular location">
    <subcellularLocation>
        <location evidence="2">Cytoplasm</location>
    </subcellularLocation>
    <subcellularLocation>
        <location evidence="1">Membrane</location>
        <topology evidence="1">Multi-pass membrane protein</topology>
    </subcellularLocation>
</comment>
<evidence type="ECO:0000256" key="8">
    <source>
        <dbReference type="ARBA" id="ARBA00023172"/>
    </source>
</evidence>
<dbReference type="PANTHER" id="PTHR11289:SF3">
    <property type="entry name" value="TOWER DOMAIN-CONTAINING PROTEIN"/>
    <property type="match status" value="1"/>
</dbReference>
<protein>
    <recommendedName>
        <fullName evidence="16">Tower domain-containing protein</fullName>
    </recommendedName>
</protein>
<dbReference type="CDD" id="cd18176">
    <property type="entry name" value="ATP-synt_Vo_c_ATP6C_rpt2"/>
    <property type="match status" value="1"/>
</dbReference>
<dbReference type="InterPro" id="IPR036315">
    <property type="entry name" value="BRCA2_hlx_sf"/>
</dbReference>
<feature type="domain" description="V-ATPase proteolipid subunit C-like" evidence="11">
    <location>
        <begin position="1161"/>
        <end position="1213"/>
    </location>
</feature>
<proteinExistence type="predicted"/>
<dbReference type="EMBL" id="JADBGQ010000005">
    <property type="protein sequence ID" value="KAG5396914.1"/>
    <property type="molecule type" value="Genomic_DNA"/>
</dbReference>
<feature type="transmembrane region" description="Helical" evidence="10">
    <location>
        <begin position="1157"/>
        <end position="1176"/>
    </location>
</feature>
<evidence type="ECO:0000256" key="1">
    <source>
        <dbReference type="ARBA" id="ARBA00004141"/>
    </source>
</evidence>
<keyword evidence="4 10" id="KW-0812">Transmembrane</keyword>
<dbReference type="PROSITE" id="PS50138">
    <property type="entry name" value="BRCA2_REPEAT"/>
    <property type="match status" value="3"/>
</dbReference>
<dbReference type="Proteomes" id="UP000823674">
    <property type="component" value="Chromosome A05"/>
</dbReference>
<feature type="domain" description="Breast cancer type 2 susceptibility protein helical" evidence="13">
    <location>
        <begin position="452"/>
        <end position="525"/>
    </location>
</feature>
<evidence type="ECO:0000256" key="2">
    <source>
        <dbReference type="ARBA" id="ARBA00004496"/>
    </source>
</evidence>
<evidence type="ECO:0000313" key="14">
    <source>
        <dbReference type="EMBL" id="KAG5396914.1"/>
    </source>
</evidence>
<dbReference type="InterPro" id="IPR015525">
    <property type="entry name" value="BRCA2"/>
</dbReference>
<comment type="caution">
    <text evidence="14">The sequence shown here is derived from an EMBL/GenBank/DDBJ whole genome shotgun (WGS) entry which is preliminary data.</text>
</comment>
<dbReference type="Pfam" id="PF06058">
    <property type="entry name" value="DCP1"/>
    <property type="match status" value="1"/>
</dbReference>
<reference evidence="14 15" key="1">
    <citation type="submission" date="2021-03" db="EMBL/GenBank/DDBJ databases">
        <authorList>
            <person name="King G.J."/>
            <person name="Bancroft I."/>
            <person name="Baten A."/>
            <person name="Bloomfield J."/>
            <person name="Borpatragohain P."/>
            <person name="He Z."/>
            <person name="Irish N."/>
            <person name="Irwin J."/>
            <person name="Liu K."/>
            <person name="Mauleon R.P."/>
            <person name="Moore J."/>
            <person name="Morris R."/>
            <person name="Ostergaard L."/>
            <person name="Wang B."/>
            <person name="Wells R."/>
        </authorList>
    </citation>
    <scope>NUCLEOTIDE SEQUENCE [LARGE SCALE GENOMIC DNA]</scope>
    <source>
        <strain evidence="14">R-o-18</strain>
        <tissue evidence="14">Leaf</tissue>
    </source>
</reference>
<dbReference type="SUPFAM" id="SSF81333">
    <property type="entry name" value="F1F0 ATP synthase subunit C"/>
    <property type="match status" value="1"/>
</dbReference>
<name>A0ABQ7MH76_BRACM</name>
<dbReference type="Pfam" id="PF09103">
    <property type="entry name" value="BRCA-2_OB1"/>
    <property type="match status" value="1"/>
</dbReference>
<dbReference type="Gene3D" id="2.40.50.140">
    <property type="entry name" value="Nucleic acid-binding proteins"/>
    <property type="match status" value="3"/>
</dbReference>
<dbReference type="Pfam" id="PF00634">
    <property type="entry name" value="BRCA2"/>
    <property type="match status" value="3"/>
</dbReference>
<dbReference type="InterPro" id="IPR012340">
    <property type="entry name" value="NA-bd_OB-fold"/>
</dbReference>
<dbReference type="InterPro" id="IPR035921">
    <property type="entry name" value="F/V-ATP_Csub_sf"/>
</dbReference>
<accession>A0ABQ7MH76</accession>
<evidence type="ECO:0000256" key="3">
    <source>
        <dbReference type="ARBA" id="ARBA00022490"/>
    </source>
</evidence>
<keyword evidence="15" id="KW-1185">Reference proteome</keyword>